<evidence type="ECO:0000313" key="7">
    <source>
        <dbReference type="Proteomes" id="UP000045175"/>
    </source>
</evidence>
<dbReference type="SUPFAM" id="SSF52540">
    <property type="entry name" value="P-loop containing nucleoside triphosphate hydrolases"/>
    <property type="match status" value="2"/>
</dbReference>
<keyword evidence="5" id="KW-1185">Reference proteome</keyword>
<dbReference type="GO" id="GO:0015668">
    <property type="term" value="F:type III site-specific deoxyribonuclease activity"/>
    <property type="evidence" value="ECO:0007669"/>
    <property type="project" value="UniProtKB-EC"/>
</dbReference>
<dbReference type="Proteomes" id="UP000045175">
    <property type="component" value="Unassembled WGS sequence"/>
</dbReference>
<dbReference type="EMBL" id="CDMH01000034">
    <property type="protein sequence ID" value="CRF42525.1"/>
    <property type="molecule type" value="Genomic_DNA"/>
</dbReference>
<dbReference type="SMART" id="SM00487">
    <property type="entry name" value="DEXDc"/>
    <property type="match status" value="1"/>
</dbReference>
<name>A0A0K2X5H8_9HELI</name>
<dbReference type="InterPro" id="IPR006935">
    <property type="entry name" value="Helicase/UvrB_N"/>
</dbReference>
<dbReference type="Gene3D" id="3.40.50.300">
    <property type="entry name" value="P-loop containing nucleotide triphosphate hydrolases"/>
    <property type="match status" value="1"/>
</dbReference>
<dbReference type="CDD" id="cd17926">
    <property type="entry name" value="DEXHc_RE"/>
    <property type="match status" value="1"/>
</dbReference>
<dbReference type="InterPro" id="IPR027417">
    <property type="entry name" value="P-loop_NTPase"/>
</dbReference>
<dbReference type="EMBL" id="CDML01000054">
    <property type="protein sequence ID" value="CRF41795.1"/>
    <property type="molecule type" value="Genomic_DNA"/>
</dbReference>
<dbReference type="EMBL" id="CDMN01000031">
    <property type="protein sequence ID" value="CRF44169.1"/>
    <property type="molecule type" value="Genomic_DNA"/>
</dbReference>
<dbReference type="PANTHER" id="PTHR47396:SF1">
    <property type="entry name" value="ATP-DEPENDENT HELICASE IRC3-RELATED"/>
    <property type="match status" value="1"/>
</dbReference>
<dbReference type="CDD" id="cd18785">
    <property type="entry name" value="SF2_C"/>
    <property type="match status" value="1"/>
</dbReference>
<dbReference type="Proteomes" id="UP000041394">
    <property type="component" value="Unassembled WGS sequence"/>
</dbReference>
<dbReference type="GO" id="GO:0003677">
    <property type="term" value="F:DNA binding"/>
    <property type="evidence" value="ECO:0007669"/>
    <property type="project" value="InterPro"/>
</dbReference>
<sequence>MISNLHEEIEKRCGTDNIAKTQIPSHIKNNLSKSLREYQIKALQYYLALSQSDTLKTKSHLMFNMATGSGKTLVMAALMLDCYKKGYRNFVFFVNSSAIVEKTKANFCDDKSSKYLFVSPINIDGELVEINAFTRFEDSKENAINIYFSTIQGLFSLFKNEKENSLTLEDLKNHKIVFLADEAHHLNADTKSKSDKEKELKEGWESVINKAFASHKENRLFEFSATIPKDKGVQDKYKDKIVFEYDLKSFCKDGYSKRIFLAKYEERKLETRLLGACLASVYREFLAHENGIELKPVVLFKSESIEKSKNNQKIFNAMLENLQGIDIENFYQNITFANEMFMASQEFFKHKYFKGFANTIATYICTAFNLAHQINANDEKEASNNQIKLNTLEDSDNETRAIFAVDKLNEGWDVLNLFDIVRLGDAKSTTKTTTTKEAQLIGRGARYFPFGEESVRYQRKYDDTKDALTMLERLSYHSLNDEKYISDLQSELSHQGLLFDEKKIEVTLKPSARAQKILASYKLYYVSNECQITTQETNLFAQDIEKELTRIEVPYFGKQILEKEEDFKGDSKEVVSLKSLYPLKEKVKYAPVVKAMHALGITLKHLQKAYPDYTSKRELYDKFFSLLNLRFDKRQTFETDCQLEIAKFLLKNLKELLGKSKQKRIVGPFKAFVFEGKNKTIIASQERLTNSPYDWLYYTQYCQDSELEAEFLTFIDEHASVIDKHYTEWFILRNERFSEFKLYDNREGSLTYGDGFEPDFIFFGKPRESIDKHAFRECIMEVKGGHLLGRDGVEGADKWKENFLLDELNGKIFTEILDRQKGILCHGDDCLEVLALPFFTGSKDEKFKEFKESFEKLLHIEQRRLF</sequence>
<dbReference type="AlphaFoldDB" id="A0A0K2X5H8"/>
<reference evidence="6 7" key="3">
    <citation type="submission" date="2014-12" db="EMBL/GenBank/DDBJ databases">
        <authorList>
            <person name="Jaenicke S."/>
        </authorList>
    </citation>
    <scope>NUCLEOTIDE SEQUENCE [LARGE SCALE GENOMIC DNA]</scope>
</reference>
<dbReference type="EC" id="3.1.21.5" evidence="3"/>
<evidence type="ECO:0000313" key="6">
    <source>
        <dbReference type="Proteomes" id="UP000041394"/>
    </source>
</evidence>
<dbReference type="RefSeq" id="WP_053941146.1">
    <property type="nucleotide sequence ID" value="NZ_CDML01000054.1"/>
</dbReference>
<evidence type="ECO:0000313" key="2">
    <source>
        <dbReference type="EMBL" id="CRF41795.1"/>
    </source>
</evidence>
<dbReference type="InterPro" id="IPR050742">
    <property type="entry name" value="Helicase_Restrict-Modif_Enz"/>
</dbReference>
<dbReference type="Pfam" id="PF04851">
    <property type="entry name" value="ResIII"/>
    <property type="match status" value="1"/>
</dbReference>
<dbReference type="InterPro" id="IPR014001">
    <property type="entry name" value="Helicase_ATP-bd"/>
</dbReference>
<dbReference type="PANTHER" id="PTHR47396">
    <property type="entry name" value="TYPE I RESTRICTION ENZYME ECOKI R PROTEIN"/>
    <property type="match status" value="1"/>
</dbReference>
<evidence type="ECO:0000313" key="3">
    <source>
        <dbReference type="EMBL" id="CRF42525.1"/>
    </source>
</evidence>
<evidence type="ECO:0000313" key="5">
    <source>
        <dbReference type="Proteomes" id="UP000038622"/>
    </source>
</evidence>
<dbReference type="OrthoDB" id="9803459at2"/>
<keyword evidence="3" id="KW-0255">Endonuclease</keyword>
<keyword evidence="3" id="KW-0378">Hydrolase</keyword>
<reference evidence="5" key="2">
    <citation type="submission" date="2014-12" db="EMBL/GenBank/DDBJ databases">
        <authorList>
            <person name="Smet A."/>
        </authorList>
    </citation>
    <scope>NUCLEOTIDE SEQUENCE [LARGE SCALE GENOMIC DNA]</scope>
</reference>
<dbReference type="STRING" id="1578720.HAL011_16120"/>
<feature type="domain" description="Helicase ATP-binding" evidence="1">
    <location>
        <begin position="52"/>
        <end position="245"/>
    </location>
</feature>
<reference evidence="3" key="1">
    <citation type="submission" date="2014-12" db="EMBL/GenBank/DDBJ databases">
        <title>Whole genome sequences of four Staphylococcus schleiferi canine isolates.</title>
        <authorList>
            <person name="Misic A.M."/>
            <person name="Cain C."/>
            <person name="Morris D.O."/>
            <person name="Rankin S."/>
            <person name="Beiting D."/>
        </authorList>
    </citation>
    <scope>NUCLEOTIDE SEQUENCE</scope>
    <source>
        <strain evidence="2">ASB11</strain>
        <strain evidence="3">ASB13</strain>
        <strain evidence="4">ASB9</strain>
    </source>
</reference>
<evidence type="ECO:0000259" key="1">
    <source>
        <dbReference type="PROSITE" id="PS51192"/>
    </source>
</evidence>
<dbReference type="Proteomes" id="UP000038622">
    <property type="component" value="Unassembled WGS sequence"/>
</dbReference>
<dbReference type="GO" id="GO:0005829">
    <property type="term" value="C:cytosol"/>
    <property type="evidence" value="ECO:0007669"/>
    <property type="project" value="TreeGrafter"/>
</dbReference>
<protein>
    <submittedName>
        <fullName evidence="3">Type III restriction-modification system DNA endonuclease res</fullName>
        <ecNumber evidence="3">3.1.21.5</ecNumber>
    </submittedName>
</protein>
<accession>A0A0K2X5H8</accession>
<organism evidence="3 7">
    <name type="scientific">Helicobacter ailurogastricus</name>
    <dbReference type="NCBI Taxonomy" id="1578720"/>
    <lineage>
        <taxon>Bacteria</taxon>
        <taxon>Pseudomonadati</taxon>
        <taxon>Campylobacterota</taxon>
        <taxon>Epsilonproteobacteria</taxon>
        <taxon>Campylobacterales</taxon>
        <taxon>Helicobacteraceae</taxon>
        <taxon>Helicobacter</taxon>
    </lineage>
</organism>
<dbReference type="PROSITE" id="PS51192">
    <property type="entry name" value="HELICASE_ATP_BIND_1"/>
    <property type="match status" value="1"/>
</dbReference>
<gene>
    <name evidence="2" type="ORF">HAL011_16120</name>
    <name evidence="3" type="ORF">HAL013_07130</name>
    <name evidence="4" type="ORF">HAL09_07420</name>
</gene>
<evidence type="ECO:0000313" key="4">
    <source>
        <dbReference type="EMBL" id="CRF44169.1"/>
    </source>
</evidence>
<keyword evidence="3" id="KW-0540">Nuclease</keyword>
<proteinExistence type="predicted"/>
<dbReference type="GO" id="GO:0005524">
    <property type="term" value="F:ATP binding"/>
    <property type="evidence" value="ECO:0007669"/>
    <property type="project" value="InterPro"/>
</dbReference>